<evidence type="ECO:0000256" key="6">
    <source>
        <dbReference type="ARBA" id="ARBA00023054"/>
    </source>
</evidence>
<dbReference type="EMBL" id="MU004234">
    <property type="protein sequence ID" value="KAF2669792.1"/>
    <property type="molecule type" value="Genomic_DNA"/>
</dbReference>
<comment type="subcellular location">
    <subcellularLocation>
        <location evidence="1">Endosome</location>
    </subcellularLocation>
</comment>
<feature type="domain" description="UEV" evidence="10">
    <location>
        <begin position="1"/>
        <end position="133"/>
    </location>
</feature>
<keyword evidence="5 7" id="KW-0653">Protein transport</keyword>
<dbReference type="SUPFAM" id="SSF140111">
    <property type="entry name" value="Endosomal sorting complex assembly domain"/>
    <property type="match status" value="1"/>
</dbReference>
<dbReference type="InterPro" id="IPR008883">
    <property type="entry name" value="UEV_N"/>
</dbReference>
<dbReference type="InterPro" id="IPR017916">
    <property type="entry name" value="SB_dom"/>
</dbReference>
<dbReference type="Gene3D" id="3.10.110.10">
    <property type="entry name" value="Ubiquitin Conjugating Enzyme"/>
    <property type="match status" value="1"/>
</dbReference>
<name>A0A6A6UCC0_9PEZI</name>
<dbReference type="Pfam" id="PF05743">
    <property type="entry name" value="UEV"/>
    <property type="match status" value="1"/>
</dbReference>
<dbReference type="Pfam" id="PF09454">
    <property type="entry name" value="Vps23_core"/>
    <property type="match status" value="1"/>
</dbReference>
<dbReference type="PROSITE" id="PS51312">
    <property type="entry name" value="SB"/>
    <property type="match status" value="1"/>
</dbReference>
<evidence type="ECO:0000256" key="3">
    <source>
        <dbReference type="ARBA" id="ARBA00022448"/>
    </source>
</evidence>
<feature type="domain" description="SB" evidence="9">
    <location>
        <begin position="417"/>
        <end position="485"/>
    </location>
</feature>
<dbReference type="SUPFAM" id="SSF54495">
    <property type="entry name" value="UBC-like"/>
    <property type="match status" value="1"/>
</dbReference>
<evidence type="ECO:0000313" key="12">
    <source>
        <dbReference type="Proteomes" id="UP000799302"/>
    </source>
</evidence>
<dbReference type="OrthoDB" id="306304at2759"/>
<proteinExistence type="inferred from homology"/>
<sequence length="499" mass="54464">YQDPNRTYNDVARTLSNYPSLTPRTDVYTFENGSSALLLLLNGTIPVEFRGQVYRFPVQLWIPQNYPREGPIAYVVPAQDMAIRPGQHVAGDGRVYHPYLAQWGRYWDKSSLFDFVTILRDVFAKDPPVMSKQQATQQASIQSVPIQPAAAADGRPPPVPPPPQEYRQSIPPGPSTSSQREDSGPPPPPPKGGVYGNAQNPVSPPPQISQHGPPPIPPLPQEFRASSSGTQRGWQPTGPGAQAHGSHQPNYRRQSVEIGSSHNLQQPPGHPQPLRSPLQHEYQGPPKPPPVDLLTSPLDVTIPSQTGTLSPLPAPPIPPNPEKDALLHALSSALVAQSTRTLDANLTAITPLLAQQAALRSAHATLSAELQQLTQLDEVLAANEHILRSAMRDAENVRREASGKSVPEVDELLVCPSVVGSQLYTLVADVKGIEEARMGLTRALDRGRVGLEVWARQMRGLGREEFLKKALGRKIARGMGLDERRWDGVKEFGYMGHRG</sequence>
<dbReference type="CDD" id="cd11685">
    <property type="entry name" value="UEV_TSG101-like"/>
    <property type="match status" value="1"/>
</dbReference>
<evidence type="ECO:0000259" key="10">
    <source>
        <dbReference type="PROSITE" id="PS51322"/>
    </source>
</evidence>
<comment type="similarity">
    <text evidence="2">Belongs to the ubiquitin-conjugating enzyme family. UEV subfamily.</text>
</comment>
<evidence type="ECO:0000256" key="5">
    <source>
        <dbReference type="ARBA" id="ARBA00022927"/>
    </source>
</evidence>
<evidence type="ECO:0000259" key="9">
    <source>
        <dbReference type="PROSITE" id="PS51312"/>
    </source>
</evidence>
<dbReference type="GO" id="GO:0072666">
    <property type="term" value="P:establishment of protein localization to vacuole"/>
    <property type="evidence" value="ECO:0007669"/>
    <property type="project" value="UniProtKB-ARBA"/>
</dbReference>
<evidence type="ECO:0000256" key="2">
    <source>
        <dbReference type="ARBA" id="ARBA00009594"/>
    </source>
</evidence>
<dbReference type="AlphaFoldDB" id="A0A6A6UCC0"/>
<organism evidence="11 12">
    <name type="scientific">Microthyrium microscopicum</name>
    <dbReference type="NCBI Taxonomy" id="703497"/>
    <lineage>
        <taxon>Eukaryota</taxon>
        <taxon>Fungi</taxon>
        <taxon>Dikarya</taxon>
        <taxon>Ascomycota</taxon>
        <taxon>Pezizomycotina</taxon>
        <taxon>Dothideomycetes</taxon>
        <taxon>Dothideomycetes incertae sedis</taxon>
        <taxon>Microthyriales</taxon>
        <taxon>Microthyriaceae</taxon>
        <taxon>Microthyrium</taxon>
    </lineage>
</organism>
<keyword evidence="4" id="KW-0967">Endosome</keyword>
<feature type="compositionally biased region" description="Pro residues" evidence="8">
    <location>
        <begin position="155"/>
        <end position="164"/>
    </location>
</feature>
<evidence type="ECO:0000256" key="7">
    <source>
        <dbReference type="PROSITE-ProRule" id="PRU00644"/>
    </source>
</evidence>
<dbReference type="GO" id="GO:0000813">
    <property type="term" value="C:ESCRT I complex"/>
    <property type="evidence" value="ECO:0007669"/>
    <property type="project" value="TreeGrafter"/>
</dbReference>
<feature type="non-terminal residue" evidence="11">
    <location>
        <position position="1"/>
    </location>
</feature>
<feature type="region of interest" description="Disordered" evidence="8">
    <location>
        <begin position="130"/>
        <end position="320"/>
    </location>
</feature>
<evidence type="ECO:0000313" key="11">
    <source>
        <dbReference type="EMBL" id="KAF2669792.1"/>
    </source>
</evidence>
<evidence type="ECO:0000256" key="8">
    <source>
        <dbReference type="SAM" id="MobiDB-lite"/>
    </source>
</evidence>
<evidence type="ECO:0000256" key="4">
    <source>
        <dbReference type="ARBA" id="ARBA00022753"/>
    </source>
</evidence>
<accession>A0A6A6UCC0</accession>
<feature type="compositionally biased region" description="Polar residues" evidence="8">
    <location>
        <begin position="224"/>
        <end position="234"/>
    </location>
</feature>
<dbReference type="InterPro" id="IPR052070">
    <property type="entry name" value="ESCRT-I_UEV_domain"/>
</dbReference>
<feature type="compositionally biased region" description="Polar residues" evidence="8">
    <location>
        <begin position="245"/>
        <end position="266"/>
    </location>
</feature>
<dbReference type="InterPro" id="IPR016135">
    <property type="entry name" value="UBQ-conjugating_enzyme/RWD"/>
</dbReference>
<dbReference type="GO" id="GO:0006886">
    <property type="term" value="P:intracellular protein transport"/>
    <property type="evidence" value="ECO:0007669"/>
    <property type="project" value="UniProtKB-ARBA"/>
</dbReference>
<gene>
    <name evidence="11" type="ORF">BT63DRAFT_372378</name>
</gene>
<dbReference type="Gene3D" id="6.10.140.820">
    <property type="match status" value="1"/>
</dbReference>
<dbReference type="GO" id="GO:0043162">
    <property type="term" value="P:ubiquitin-dependent protein catabolic process via the multivesicular body sorting pathway"/>
    <property type="evidence" value="ECO:0007669"/>
    <property type="project" value="UniProtKB-ARBA"/>
</dbReference>
<reference evidence="11" key="1">
    <citation type="journal article" date="2020" name="Stud. Mycol.">
        <title>101 Dothideomycetes genomes: a test case for predicting lifestyles and emergence of pathogens.</title>
        <authorList>
            <person name="Haridas S."/>
            <person name="Albert R."/>
            <person name="Binder M."/>
            <person name="Bloem J."/>
            <person name="Labutti K."/>
            <person name="Salamov A."/>
            <person name="Andreopoulos B."/>
            <person name="Baker S."/>
            <person name="Barry K."/>
            <person name="Bills G."/>
            <person name="Bluhm B."/>
            <person name="Cannon C."/>
            <person name="Castanera R."/>
            <person name="Culley D."/>
            <person name="Daum C."/>
            <person name="Ezra D."/>
            <person name="Gonzalez J."/>
            <person name="Henrissat B."/>
            <person name="Kuo A."/>
            <person name="Liang C."/>
            <person name="Lipzen A."/>
            <person name="Lutzoni F."/>
            <person name="Magnuson J."/>
            <person name="Mondo S."/>
            <person name="Nolan M."/>
            <person name="Ohm R."/>
            <person name="Pangilinan J."/>
            <person name="Park H.-J."/>
            <person name="Ramirez L."/>
            <person name="Alfaro M."/>
            <person name="Sun H."/>
            <person name="Tritt A."/>
            <person name="Yoshinaga Y."/>
            <person name="Zwiers L.-H."/>
            <person name="Turgeon B."/>
            <person name="Goodwin S."/>
            <person name="Spatafora J."/>
            <person name="Crous P."/>
            <person name="Grigoriev I."/>
        </authorList>
    </citation>
    <scope>NUCLEOTIDE SEQUENCE</scope>
    <source>
        <strain evidence="11">CBS 115976</strain>
    </source>
</reference>
<dbReference type="GO" id="GO:0043130">
    <property type="term" value="F:ubiquitin binding"/>
    <property type="evidence" value="ECO:0007669"/>
    <property type="project" value="TreeGrafter"/>
</dbReference>
<evidence type="ECO:0000256" key="1">
    <source>
        <dbReference type="ARBA" id="ARBA00004177"/>
    </source>
</evidence>
<feature type="compositionally biased region" description="Pro residues" evidence="8">
    <location>
        <begin position="202"/>
        <end position="220"/>
    </location>
</feature>
<protein>
    <submittedName>
        <fullName evidence="11">UEV-domain-containing protein</fullName>
    </submittedName>
</protein>
<keyword evidence="6" id="KW-0175">Coiled coil</keyword>
<feature type="compositionally biased region" description="Polar residues" evidence="8">
    <location>
        <begin position="131"/>
        <end position="145"/>
    </location>
</feature>
<keyword evidence="3 7" id="KW-0813">Transport</keyword>
<dbReference type="PANTHER" id="PTHR23306">
    <property type="entry name" value="TUMOR SUSCEPTIBILITY GENE 101 PROTEIN-RELATED"/>
    <property type="match status" value="1"/>
</dbReference>
<dbReference type="PROSITE" id="PS51322">
    <property type="entry name" value="UEV"/>
    <property type="match status" value="1"/>
</dbReference>
<keyword evidence="12" id="KW-1185">Reference proteome</keyword>
<dbReference type="InterPro" id="IPR037202">
    <property type="entry name" value="ESCRT_assembly_dom"/>
</dbReference>
<dbReference type="PANTHER" id="PTHR23306:SF3">
    <property type="entry name" value="TUMOR SUPPRESSOR PROTEIN 101"/>
    <property type="match status" value="1"/>
</dbReference>
<dbReference type="Proteomes" id="UP000799302">
    <property type="component" value="Unassembled WGS sequence"/>
</dbReference>